<feature type="chain" id="PRO_5012909461" evidence="2">
    <location>
        <begin position="31"/>
        <end position="3656"/>
    </location>
</feature>
<evidence type="ECO:0000256" key="2">
    <source>
        <dbReference type="SAM" id="SignalP"/>
    </source>
</evidence>
<organism evidence="3 4">
    <name type="scientific">Symbiodinium microadriaticum</name>
    <name type="common">Dinoflagellate</name>
    <name type="synonym">Zooxanthella microadriatica</name>
    <dbReference type="NCBI Taxonomy" id="2951"/>
    <lineage>
        <taxon>Eukaryota</taxon>
        <taxon>Sar</taxon>
        <taxon>Alveolata</taxon>
        <taxon>Dinophyceae</taxon>
        <taxon>Suessiales</taxon>
        <taxon>Symbiodiniaceae</taxon>
        <taxon>Symbiodinium</taxon>
    </lineage>
</organism>
<gene>
    <name evidence="3" type="ORF">AK812_SmicGene42638</name>
</gene>
<evidence type="ECO:0000313" key="4">
    <source>
        <dbReference type="Proteomes" id="UP000186817"/>
    </source>
</evidence>
<name>A0A1Q9C323_SYMMI</name>
<feature type="region of interest" description="Disordered" evidence="1">
    <location>
        <begin position="2695"/>
        <end position="2732"/>
    </location>
</feature>
<keyword evidence="2" id="KW-0732">Signal</keyword>
<feature type="region of interest" description="Disordered" evidence="1">
    <location>
        <begin position="2592"/>
        <end position="2673"/>
    </location>
</feature>
<feature type="compositionally biased region" description="Basic and acidic residues" evidence="1">
    <location>
        <begin position="46"/>
        <end position="55"/>
    </location>
</feature>
<keyword evidence="4" id="KW-1185">Reference proteome</keyword>
<comment type="caution">
    <text evidence="3">The sequence shown here is derived from an EMBL/GenBank/DDBJ whole genome shotgun (WGS) entry which is preliminary data.</text>
</comment>
<feature type="compositionally biased region" description="Gly residues" evidence="1">
    <location>
        <begin position="2594"/>
        <end position="2609"/>
    </location>
</feature>
<evidence type="ECO:0000313" key="3">
    <source>
        <dbReference type="EMBL" id="OLP77312.1"/>
    </source>
</evidence>
<sequence>MRPSLQFLPGCTFVIALCCFSLHMGWESLADDLIESQHTGQAVHVENRESVDVRTGRGRRPGQTQELKDAVAQQAQALEAARAARLQVAAPAQVDDGGLDFQALTFCATDLQARLCRFTKQQMSKPVIPDSQNPVTAILEHSSSMSSWKLTAMAVRSNIDTKSVQRDYRRAAEALLQSSSLLWQMTFQRILDMLSNESFEGLVLIRGRRYDESPFRLRLREEADGSIALDSAQAQAVGSAKVMQSELQFAALVRRKAPNHDHYMYQELHGECLAWLHVVDKTSAENIAETQRQIQHSVKLPDGMEDKFKLVCDFVCSDRYTANIAAERSLQSDLTGWVKNHHFCLLHKAAAIQTTQFKLISGHISGLLSVALSMQASGTTALLKELLSQLLSEKLVVRHSSPPVHFRQHQEALHDLFLPVGAPSKSASLRKRQRLILSALMNGDLQDEGHVSYYTEDSSINKAMIEAVWVRFTVAALLPHKCPHFNRSKWLGGELCIEWCGLLSSHHNLLEPLVRLWVSRTSSIPMGLFAHKQQSESVGRAGRAGWDSLADRVAAVHNEAPCSDDGLIDPGPLLEEAAVRPAQESSDQASRGEVREAAVLEFFSDTTQNTFEGDIREMMQSAMAGLPAVGCHEAMRVLAFRMLSVAACASHQLIWHMASGSPVALFRTLRQGQDEKFVLPHCLYDELTVSVLALYRNQLQSEECSQVLRTLAQHFHLDILDLERNHATIRRAIQSKSVHAWTTTFDTVCAHWVLRRAALNRRPLHPRQLTIQNKVEEESAQEAVASTSDALAPAHEAEGVAKRTQISEQLGSAFVFTPGKPSVAQFHAPADRFVQVYHTVDAMEQEPEQEGFWAEIFNTEAPIIPAPSFPRLAQPPNVGNAPGASVEAPGPKRARKLTACIFEKVVIDMRVFSWREQREADLGRAFAKWCSVFAAWDSSQVVVARQLSECDTQDASHELLSDYLARKAPSTCVKRANSMLRLNKYAASEKLRMQIPEAELYHLLRRGKAGGASLSELRCIMEALTFVRFTFDVECLQGCAKSRRCWGLSTARRANLVSRADPMRVSDVLALHSKLADEEGPPWDRLMSGAALFCIYARCRWSDMQHIDSLLLEPDEQGFSEFGSAVIDIHKTMHFASKAARTMELVAVGRGLDGSDWLGTFVGVRKLLECEYAKDFPSMPAPNKQGLPTVRALSSAEAGAWLRELLPERGSLKTTSHSLKSTLLSFAAKRGIAHLDRLALGGHSHSAHMSDVYARDALARPLRLLAGMLTEIRQGTFVPDAGRAARFPGRVNEADLRAEVPEAIIRAAVDVDLTSEAELKAPESEAEDIVDATSFARTSPATPVKVELAWGSSLPSSPLSVHSSSQASGASEGEAAACSSIDDVDPGDGTSAAGDTSSEESSDESSDDSGASAARAPRLMHPPAPPEGTYFVQHSKLKTLHLLLEGHRAFTLCGRSLQQDQNPFGPPGALRYVCRSSELYDLLSEAGIKTHSHLAFACGTPRAQPTDAEFTSFANTIVGVPASIGQVSSLKRLHFESSTLVVAALRTMVEGDAGETGKKLPVAEKAARLAEAKRRLPGLVIEDELEPSHALLDIVSHMGEANAIVWVPPSKCTKRDDELKLGLRDKQKYLTVQEHGVMLAPAPDKLVAEHGSPLEVQWCLQRRGMAFFMCGFMSYETHERWVSTLLRALSSDVPPGYAPISVAQIMRADSEMFLLLAKEVHRVKPDDSGVMEMDEKMKLFRHDPRVTSYLQPLQKATSSVAPPPTAPGDPSGANANEQLSKRQKKRHKRLATPVKTDNMPAELKRLGHGHSSCWYAQGAPKGKGIRERSRDRANVNAEFIADISESEGILPSVTVPLTDSGASAVAGSNTGDLADAKSIFIVTSNFDESEIPCGTSAAEQLAVSSLKKGRCTADDLLELSSLLPSEAQPRSAQVCSDERSFTTGAYCHGPMSGLRNAVKTFPAVSCLMASLAKSVFPKLTFSSLGLFRNIKTRRHKDLRNLAGSLNGVAPLCKFKGGAFFSQDHKHFSQPPSSSPWPSLLWLRAVELLNQACSKPTVNTSLFGPPGATLRPALGKQSRKARPLVSEFRAYDAWAVPLRSDPADLLNCYPKGARVVRKDWDPHVREVLGEKSTVLLDFLLKEIDFPDHRLVKHMSRGCKIRGRTLDLTAAYKQYAVHRSDREVLRIGVKDAEQGRARIFGTNSLPFGATGSVPSFLRCAAAIWLLGAKSLGIAWTNYFDDFPMFAKAESSDTTDSLAADFLDLFSILFAREGKKATSFDQTFRALGLLFDLSRFDDGEVTIGHTKERGRLSEDLRDALTYLKDVALDAPPLKISRTLHKTFLIFTDGSLEGSFDHLLAKGTRRNVQANVQAVCQGEGLKAFRMHTNIVQLLKPHIQAIRRKRKNVGEMQPAEAKKSKPQHPEARRLLDRAMLVLRLHAATADRTATSENAADAAGSGASTSWNMAAQRILALADETELLGPTQEFWLHIGYMNHNSKVFTALPLDKDAACGVHADMVKLVASDQNVRAYRLFEFLKDHIDFEQVWRMSLYKISSTSELLTPGEFQPSFVHASCYPEVPEMVCWHGWSRKESFHAGRGGGGGSGPGGGPGRGSAAPGRSAGRPGEADHGGGVGDIFPPGADEAQNMALRDEAEHQSASEAASDLEDWPPSDASVADAEGIEQAGPDAVPIFPGLDAAASSSDARVPGPDVHEAEAVPPAARATGGRAGGGGRSGEEIIRLDVTGGRLVYYAESQDLKVFCTNAGHLNCEKKRTVKPGGRKGCSQTCAQLQTYVGPEALADKERERRVEEGEPEEIYVMFLRKDLYTYEDALQIDGLVKAVHGQEIQDVLGRQTECEALPIERLLFDEKDSRLAQDLVDMEKDGGKGKAFELPRQAASRWQAQEVLSSKGLSLVKQKKSAPNAEGSQVGKAAPSNQPQEDLTGDEKWGATDARGEPIGDGCLMDMATAVAAWPSSSWEESSDRFHKDPVFKAAFKAARAEKKKVMPTESKWNPPSAVLSTICRSREVYTKVGFLSESEVANLTGSTAKALKLTAGTVQLEDRPGETLKGYYVSLLGMPSKLRGAVRKIKLVWRIANQVDAYNLEPQNQITQDQGLKLFHHVCDSAVETMDSALRTVNRSKLLTYDAMMDKAKNLEQERQVEEQADEAEEVDVGEGEEESPKEDDAVVDLDKDGGRAAPVIGIAFAPELCPQPTKRRRKSVKSADPDPEPEVQETDGNMPDWLAEDKPLKSVVSKLGRFYRCFLNMNPEQNLINRKPAGHQIRGARTILDTMEKNGNKEASTLKNRIILVEHLDNLLHGPAYSTVPRAELLSHLTAISHANLSLPTDLRQQLLERLANDLLTDALEIEDSTSEAFMKALEGYMQRLHVWMPDKASDSEVELSASMVIKGAKEDIAYKKQFSKLSQDKATEQLNEFYEDFSAILMEALCSDQFYSLVKNVGRKKNHLLKLCEAFLKGYTDEVKEKIATEYPECILNCYERLRKMYLGMVALLHPEPNYLGSSPADINSVRKYRGADMLECALRDCLTSQTVILQKGDVAETEANPWVRMYDEVLSRGETTQKQFPRLQELEKVLEAMDTDAPLRIDLELLCQACKELSEMKGSMREGLCTGALKRLEVVVVSWVKALLKAEPGSLTWVATP</sequence>
<feature type="region of interest" description="Disordered" evidence="1">
    <location>
        <begin position="1355"/>
        <end position="1430"/>
    </location>
</feature>
<feature type="compositionally biased region" description="Acidic residues" evidence="1">
    <location>
        <begin position="3159"/>
        <end position="3178"/>
    </location>
</feature>
<feature type="compositionally biased region" description="Basic and acidic residues" evidence="1">
    <location>
        <begin position="2411"/>
        <end position="2421"/>
    </location>
</feature>
<dbReference type="EMBL" id="LSRX01001794">
    <property type="protein sequence ID" value="OLP77312.1"/>
    <property type="molecule type" value="Genomic_DNA"/>
</dbReference>
<feature type="region of interest" description="Disordered" evidence="1">
    <location>
        <begin position="2908"/>
        <end position="2954"/>
    </location>
</feature>
<feature type="compositionally biased region" description="Basic and acidic residues" evidence="1">
    <location>
        <begin position="2940"/>
        <end position="2953"/>
    </location>
</feature>
<reference evidence="3 4" key="1">
    <citation type="submission" date="2016-02" db="EMBL/GenBank/DDBJ databases">
        <title>Genome analysis of coral dinoflagellate symbionts highlights evolutionary adaptations to a symbiotic lifestyle.</title>
        <authorList>
            <person name="Aranda M."/>
            <person name="Li Y."/>
            <person name="Liew Y.J."/>
            <person name="Baumgarten S."/>
            <person name="Simakov O."/>
            <person name="Wilson M."/>
            <person name="Piel J."/>
            <person name="Ashoor H."/>
            <person name="Bougouffa S."/>
            <person name="Bajic V.B."/>
            <person name="Ryu T."/>
            <person name="Ravasi T."/>
            <person name="Bayer T."/>
            <person name="Micklem G."/>
            <person name="Kim H."/>
            <person name="Bhak J."/>
            <person name="Lajeunesse T.C."/>
            <person name="Voolstra C.R."/>
        </authorList>
    </citation>
    <scope>NUCLEOTIDE SEQUENCE [LARGE SCALE GENOMIC DNA]</scope>
    <source>
        <strain evidence="3 4">CCMP2467</strain>
    </source>
</reference>
<dbReference type="Proteomes" id="UP000186817">
    <property type="component" value="Unassembled WGS sequence"/>
</dbReference>
<feature type="region of interest" description="Disordered" evidence="1">
    <location>
        <begin position="3152"/>
        <end position="3186"/>
    </location>
</feature>
<feature type="compositionally biased region" description="Basic residues" evidence="1">
    <location>
        <begin position="1781"/>
        <end position="1790"/>
    </location>
</feature>
<proteinExistence type="predicted"/>
<protein>
    <submittedName>
        <fullName evidence="3">Uncharacterized protein</fullName>
    </submittedName>
</protein>
<feature type="compositionally biased region" description="Low complexity" evidence="1">
    <location>
        <begin position="2610"/>
        <end position="2621"/>
    </location>
</feature>
<feature type="region of interest" description="Disordered" evidence="1">
    <location>
        <begin position="2402"/>
        <end position="2421"/>
    </location>
</feature>
<feature type="signal peptide" evidence="2">
    <location>
        <begin position="1"/>
        <end position="30"/>
    </location>
</feature>
<evidence type="ECO:0000256" key="1">
    <source>
        <dbReference type="SAM" id="MobiDB-lite"/>
    </source>
</evidence>
<feature type="region of interest" description="Disordered" evidence="1">
    <location>
        <begin position="1753"/>
        <end position="1792"/>
    </location>
</feature>
<feature type="region of interest" description="Disordered" evidence="1">
    <location>
        <begin position="46"/>
        <end position="65"/>
    </location>
</feature>
<feature type="compositionally biased region" description="Low complexity" evidence="1">
    <location>
        <begin position="1355"/>
        <end position="1380"/>
    </location>
</feature>
<dbReference type="OrthoDB" id="446059at2759"/>
<feature type="region of interest" description="Disordered" evidence="1">
    <location>
        <begin position="3204"/>
        <end position="3239"/>
    </location>
</feature>
<feature type="compositionally biased region" description="Acidic residues" evidence="1">
    <location>
        <begin position="1397"/>
        <end position="1407"/>
    </location>
</feature>
<accession>A0A1Q9C323</accession>